<sequence>MCFFFVATCVSLDIVDKQTSLGHMLHPTVARLVESGDGVRRDAFFKPNLGVDVISSFSTPLQIDRNIRPLNPARRTSCFGCLKLGSTREGTTYSLPGTSSQLGDR</sequence>
<dbReference type="AlphaFoldDB" id="A0A0N0PF30"/>
<evidence type="ECO:0000313" key="1">
    <source>
        <dbReference type="EMBL" id="KPJ20794.1"/>
    </source>
</evidence>
<protein>
    <submittedName>
        <fullName evidence="1">Uncharacterized protein</fullName>
    </submittedName>
</protein>
<dbReference type="EMBL" id="LADI01015047">
    <property type="protein sequence ID" value="KPJ20794.1"/>
    <property type="molecule type" value="Genomic_DNA"/>
</dbReference>
<dbReference type="Proteomes" id="UP000053268">
    <property type="component" value="Unassembled WGS sequence"/>
</dbReference>
<reference evidence="1 2" key="1">
    <citation type="journal article" date="2015" name="Nat. Commun.">
        <title>Outbred genome sequencing and CRISPR/Cas9 gene editing in butterflies.</title>
        <authorList>
            <person name="Li X."/>
            <person name="Fan D."/>
            <person name="Zhang W."/>
            <person name="Liu G."/>
            <person name="Zhang L."/>
            <person name="Zhao L."/>
            <person name="Fang X."/>
            <person name="Chen L."/>
            <person name="Dong Y."/>
            <person name="Chen Y."/>
            <person name="Ding Y."/>
            <person name="Zhao R."/>
            <person name="Feng M."/>
            <person name="Zhu Y."/>
            <person name="Feng Y."/>
            <person name="Jiang X."/>
            <person name="Zhu D."/>
            <person name="Xiang H."/>
            <person name="Feng X."/>
            <person name="Li S."/>
            <person name="Wang J."/>
            <person name="Zhang G."/>
            <person name="Kronforst M.R."/>
            <person name="Wang W."/>
        </authorList>
    </citation>
    <scope>NUCLEOTIDE SEQUENCE [LARGE SCALE GENOMIC DNA]</scope>
    <source>
        <strain evidence="1">Ya'a_city_454_Px</strain>
        <tissue evidence="1">Whole body</tissue>
    </source>
</reference>
<gene>
    <name evidence="1" type="ORF">RR46_00018</name>
</gene>
<comment type="caution">
    <text evidence="1">The sequence shown here is derived from an EMBL/GenBank/DDBJ whole genome shotgun (WGS) entry which is preliminary data.</text>
</comment>
<keyword evidence="2" id="KW-1185">Reference proteome</keyword>
<evidence type="ECO:0000313" key="2">
    <source>
        <dbReference type="Proteomes" id="UP000053268"/>
    </source>
</evidence>
<accession>A0A0N0PF30</accession>
<name>A0A0N0PF30_PAPXU</name>
<organism evidence="1 2">
    <name type="scientific">Papilio xuthus</name>
    <name type="common">Asian swallowtail butterfly</name>
    <dbReference type="NCBI Taxonomy" id="66420"/>
    <lineage>
        <taxon>Eukaryota</taxon>
        <taxon>Metazoa</taxon>
        <taxon>Ecdysozoa</taxon>
        <taxon>Arthropoda</taxon>
        <taxon>Hexapoda</taxon>
        <taxon>Insecta</taxon>
        <taxon>Pterygota</taxon>
        <taxon>Neoptera</taxon>
        <taxon>Endopterygota</taxon>
        <taxon>Lepidoptera</taxon>
        <taxon>Glossata</taxon>
        <taxon>Ditrysia</taxon>
        <taxon>Papilionoidea</taxon>
        <taxon>Papilionidae</taxon>
        <taxon>Papilioninae</taxon>
        <taxon>Papilio</taxon>
    </lineage>
</organism>
<proteinExistence type="predicted"/>